<evidence type="ECO:0000313" key="4">
    <source>
        <dbReference type="Proteomes" id="UP000186104"/>
    </source>
</evidence>
<accession>A0A173LQ26</accession>
<evidence type="ECO:0000256" key="1">
    <source>
        <dbReference type="SAM" id="MobiDB-lite"/>
    </source>
</evidence>
<feature type="domain" description="HTH marR-type" evidence="2">
    <location>
        <begin position="15"/>
        <end position="149"/>
    </location>
</feature>
<dbReference type="InterPro" id="IPR000835">
    <property type="entry name" value="HTH_MarR-typ"/>
</dbReference>
<protein>
    <submittedName>
        <fullName evidence="3">Putative HTH-type transcriptional regulator YusO</fullName>
    </submittedName>
</protein>
<dbReference type="AlphaFoldDB" id="A0A173LQ26"/>
<dbReference type="RefSeq" id="WP_067474104.1">
    <property type="nucleotide sequence ID" value="NZ_CP015961.1"/>
</dbReference>
<feature type="region of interest" description="Disordered" evidence="1">
    <location>
        <begin position="152"/>
        <end position="174"/>
    </location>
</feature>
<dbReference type="Gene3D" id="1.10.10.10">
    <property type="entry name" value="Winged helix-like DNA-binding domain superfamily/Winged helix DNA-binding domain"/>
    <property type="match status" value="1"/>
</dbReference>
<gene>
    <name evidence="3" type="ORF">BJL86_3040</name>
</gene>
<dbReference type="SMART" id="SM00347">
    <property type="entry name" value="HTH_MARR"/>
    <property type="match status" value="1"/>
</dbReference>
<dbReference type="SUPFAM" id="SSF46785">
    <property type="entry name" value="Winged helix' DNA-binding domain"/>
    <property type="match status" value="1"/>
</dbReference>
<dbReference type="PRINTS" id="PR00598">
    <property type="entry name" value="HTHMARR"/>
</dbReference>
<organism evidence="3 4">
    <name type="scientific">Dietzia timorensis</name>
    <dbReference type="NCBI Taxonomy" id="499555"/>
    <lineage>
        <taxon>Bacteria</taxon>
        <taxon>Bacillati</taxon>
        <taxon>Actinomycetota</taxon>
        <taxon>Actinomycetes</taxon>
        <taxon>Mycobacteriales</taxon>
        <taxon>Dietziaceae</taxon>
        <taxon>Dietzia</taxon>
    </lineage>
</organism>
<dbReference type="STRING" id="499555.BJL86_3040"/>
<keyword evidence="4" id="KW-1185">Reference proteome</keyword>
<dbReference type="GO" id="GO:0006950">
    <property type="term" value="P:response to stress"/>
    <property type="evidence" value="ECO:0007669"/>
    <property type="project" value="TreeGrafter"/>
</dbReference>
<reference evidence="3 4" key="1">
    <citation type="submission" date="2016-06" db="EMBL/GenBank/DDBJ databases">
        <title>Complete genome sequence of a saline-alkali tolerant type strain Dietzia timorensis ID05-A0528T.</title>
        <authorList>
            <person name="Wu X."/>
        </authorList>
    </citation>
    <scope>NUCLEOTIDE SEQUENCE [LARGE SCALE GENOMIC DNA]</scope>
    <source>
        <strain evidence="3 4">ID05-A0528</strain>
    </source>
</reference>
<dbReference type="Pfam" id="PF01047">
    <property type="entry name" value="MarR"/>
    <property type="match status" value="1"/>
</dbReference>
<dbReference type="OrthoDB" id="3573114at2"/>
<dbReference type="PROSITE" id="PS50995">
    <property type="entry name" value="HTH_MARR_2"/>
    <property type="match status" value="1"/>
</dbReference>
<dbReference type="InterPro" id="IPR039422">
    <property type="entry name" value="MarR/SlyA-like"/>
</dbReference>
<evidence type="ECO:0000259" key="2">
    <source>
        <dbReference type="PROSITE" id="PS50995"/>
    </source>
</evidence>
<dbReference type="InterPro" id="IPR036390">
    <property type="entry name" value="WH_DNA-bd_sf"/>
</dbReference>
<dbReference type="KEGG" id="dtm:BJL86_3040"/>
<dbReference type="EMBL" id="CP015961">
    <property type="protein sequence ID" value="ANI93799.1"/>
    <property type="molecule type" value="Genomic_DNA"/>
</dbReference>
<proteinExistence type="predicted"/>
<dbReference type="InterPro" id="IPR036388">
    <property type="entry name" value="WH-like_DNA-bd_sf"/>
</dbReference>
<sequence>METQIRPDSAEVDTNSDLIDSFLRASRLLVALSARSLDEASSPITFAQFRALLVISRGSANNQTQLAEELDVAPSSVTRMVDRLESAFLVERTRAGSGTRGLALRVTEKGQQVVQEVTDRRRALIAEVVANMPTDRVDALVEALDAFADAGDEPKLSGASVPGSSADFDSGLEV</sequence>
<dbReference type="Proteomes" id="UP000186104">
    <property type="component" value="Chromosome"/>
</dbReference>
<dbReference type="PANTHER" id="PTHR33164">
    <property type="entry name" value="TRANSCRIPTIONAL REGULATOR, MARR FAMILY"/>
    <property type="match status" value="1"/>
</dbReference>
<name>A0A173LQ26_9ACTN</name>
<evidence type="ECO:0000313" key="3">
    <source>
        <dbReference type="EMBL" id="ANI93799.1"/>
    </source>
</evidence>
<dbReference type="PANTHER" id="PTHR33164:SF94">
    <property type="entry name" value="TRANSCRIPTIONAL REGULATORY PROTEIN-RELATED"/>
    <property type="match status" value="1"/>
</dbReference>
<dbReference type="GO" id="GO:0003700">
    <property type="term" value="F:DNA-binding transcription factor activity"/>
    <property type="evidence" value="ECO:0007669"/>
    <property type="project" value="InterPro"/>
</dbReference>